<proteinExistence type="predicted"/>
<sequence length="110" mass="12711">MEKTERLDLRELQIMARRVSDIYAQNFDVNRDAAWYLGKLTEELGEVSSAFLKTSGRGRGEVGHEALADEMADLFGFLLLFADWQGIDLETAFRRKWGQYLEASHERHDT</sequence>
<keyword evidence="2" id="KW-1185">Reference proteome</keyword>
<dbReference type="Proteomes" id="UP000051184">
    <property type="component" value="Unassembled WGS sequence"/>
</dbReference>
<dbReference type="Gene3D" id="1.10.287.1080">
    <property type="entry name" value="MazG-like"/>
    <property type="match status" value="1"/>
</dbReference>
<dbReference type="RefSeq" id="WP_058315800.1">
    <property type="nucleotide sequence ID" value="NZ_CYTO01000009.1"/>
</dbReference>
<dbReference type="STRING" id="1715691.TA5113_01177"/>
<protein>
    <submittedName>
        <fullName evidence="1">Uncharacterized protein</fullName>
    </submittedName>
</protein>
<dbReference type="OrthoDB" id="9791898at2"/>
<dbReference type="SUPFAM" id="SSF101386">
    <property type="entry name" value="all-alpha NTP pyrophosphatases"/>
    <property type="match status" value="1"/>
</dbReference>
<evidence type="ECO:0000313" key="1">
    <source>
        <dbReference type="EMBL" id="CUK26535.1"/>
    </source>
</evidence>
<dbReference type="InterPro" id="IPR021130">
    <property type="entry name" value="PRib-ATP_PPHydrolase-like"/>
</dbReference>
<name>A0A0P1IX03_9RHOB</name>
<gene>
    <name evidence="1" type="ORF">TA5114_02350</name>
</gene>
<dbReference type="Pfam" id="PF01503">
    <property type="entry name" value="PRA-PH"/>
    <property type="match status" value="1"/>
</dbReference>
<evidence type="ECO:0000313" key="2">
    <source>
        <dbReference type="Proteomes" id="UP000051184"/>
    </source>
</evidence>
<dbReference type="AlphaFoldDB" id="A0A0P1IX03"/>
<accession>A0A0P1IX03</accession>
<dbReference type="EMBL" id="CYUE01000020">
    <property type="protein sequence ID" value="CUK26535.1"/>
    <property type="molecule type" value="Genomic_DNA"/>
</dbReference>
<organism evidence="1 2">
    <name type="scientific">Cognatishimia activa</name>
    <dbReference type="NCBI Taxonomy" id="1715691"/>
    <lineage>
        <taxon>Bacteria</taxon>
        <taxon>Pseudomonadati</taxon>
        <taxon>Pseudomonadota</taxon>
        <taxon>Alphaproteobacteria</taxon>
        <taxon>Rhodobacterales</taxon>
        <taxon>Paracoccaceae</taxon>
        <taxon>Cognatishimia</taxon>
    </lineage>
</organism>
<reference evidence="2" key="1">
    <citation type="submission" date="2015-09" db="EMBL/GenBank/DDBJ databases">
        <authorList>
            <person name="Rodrigo-Torres Lidia"/>
            <person name="Arahal R.David."/>
        </authorList>
    </citation>
    <scope>NUCLEOTIDE SEQUENCE [LARGE SCALE GENOMIC DNA]</scope>
    <source>
        <strain evidence="2">CECT 5114</strain>
    </source>
</reference>